<feature type="domain" description="PA" evidence="11">
    <location>
        <begin position="378"/>
        <end position="448"/>
    </location>
</feature>
<feature type="active site" description="Charge relay system" evidence="7 8">
    <location>
        <position position="525"/>
    </location>
</feature>
<feature type="signal peptide" evidence="9">
    <location>
        <begin position="1"/>
        <end position="20"/>
    </location>
</feature>
<dbReference type="CDD" id="cd02124">
    <property type="entry name" value="PA_PoS1_like"/>
    <property type="match status" value="1"/>
</dbReference>
<evidence type="ECO:0000256" key="9">
    <source>
        <dbReference type="SAM" id="SignalP"/>
    </source>
</evidence>
<organism evidence="13 14">
    <name type="scientific">Candolleomyces aberdarensis</name>
    <dbReference type="NCBI Taxonomy" id="2316362"/>
    <lineage>
        <taxon>Eukaryota</taxon>
        <taxon>Fungi</taxon>
        <taxon>Dikarya</taxon>
        <taxon>Basidiomycota</taxon>
        <taxon>Agaricomycotina</taxon>
        <taxon>Agaricomycetes</taxon>
        <taxon>Agaricomycetidae</taxon>
        <taxon>Agaricales</taxon>
        <taxon>Agaricineae</taxon>
        <taxon>Psathyrellaceae</taxon>
        <taxon>Candolleomyces</taxon>
    </lineage>
</organism>
<dbReference type="AlphaFoldDB" id="A0A4Q2DRD5"/>
<evidence type="ECO:0000256" key="3">
    <source>
        <dbReference type="ARBA" id="ARBA00022670"/>
    </source>
</evidence>
<evidence type="ECO:0000256" key="4">
    <source>
        <dbReference type="ARBA" id="ARBA00022729"/>
    </source>
</evidence>
<keyword evidence="2" id="KW-0134">Cell wall</keyword>
<dbReference type="GO" id="GO:0004252">
    <property type="term" value="F:serine-type endopeptidase activity"/>
    <property type="evidence" value="ECO:0007669"/>
    <property type="project" value="UniProtKB-UniRule"/>
</dbReference>
<proteinExistence type="inferred from homology"/>
<dbReference type="Pfam" id="PF02225">
    <property type="entry name" value="PA"/>
    <property type="match status" value="1"/>
</dbReference>
<evidence type="ECO:0000256" key="8">
    <source>
        <dbReference type="PROSITE-ProRule" id="PRU01240"/>
    </source>
</evidence>
<keyword evidence="4 9" id="KW-0732">Signal</keyword>
<evidence type="ECO:0000259" key="10">
    <source>
        <dbReference type="Pfam" id="PF00082"/>
    </source>
</evidence>
<dbReference type="Pfam" id="PF06280">
    <property type="entry name" value="fn3_5"/>
    <property type="match status" value="1"/>
</dbReference>
<evidence type="ECO:0000256" key="6">
    <source>
        <dbReference type="ARBA" id="ARBA00022825"/>
    </source>
</evidence>
<dbReference type="GO" id="GO:0016020">
    <property type="term" value="C:membrane"/>
    <property type="evidence" value="ECO:0007669"/>
    <property type="project" value="InterPro"/>
</dbReference>
<dbReference type="SUPFAM" id="SSF52743">
    <property type="entry name" value="Subtilisin-like"/>
    <property type="match status" value="1"/>
</dbReference>
<dbReference type="InterPro" id="IPR050131">
    <property type="entry name" value="Peptidase_S8_subtilisin-like"/>
</dbReference>
<name>A0A4Q2DRD5_9AGAR</name>
<dbReference type="InterPro" id="IPR022398">
    <property type="entry name" value="Peptidase_S8_His-AS"/>
</dbReference>
<sequence length="869" mass="91588">MKSFVYFALVHSLLGASVLAAVPLSSVKRVSNVPTIPNKFIVEVDTLAAIPNKRAYARTLDAVYDSIKARAVEFDVNKEFESQGLFVGASVTISDAETLDTIPGVKAIYPVTLFKKPQPVSKHIVSGPDDPAAIPSIFSTHVATGVDKVHARGFFGKGIKIGIIDTGIDYTHPLLGGGIGPGKKVIGGYDFVGDAYDGTNDPVPDDDPLDCEGHGTHVAGIIAADPNNPYNVTGVAYQSSISAYRVFGCDGSTTDEIIIESLLKGVADGQDILTLSLGGADGWTASASAVVASRIARNGKTVTIAAGNDGSSGAWYTSSPGNGIDAISVASVENTVLSVQEAIVSGVDHPPIPYFSFRTLPIEGELPIYALTQDTTIPNDACAPLPDDTPDLSPYLVIVRRGTCTFVQKMENIKAKGAKQALVYDNGGGATGVSVPGFVVALIGAADGAFLVEQFFAGAPVKVSFPPSDEVVNFPNPRGGLMSTFSSYGPTNDFYFKPSVAAPGGNILSLVPVNAGSFAVQSGTSMATPFLAGSIALLLEVKGKSASVARGARTLFETTARSVPATLDDGALPQTVTQQGAGLINVYDAIFSTTSISTGQLVLNDTANYRPIHTFTVKNNDRKSKAYTLTHVAAGTTLSVRENSIFASLGPVPQVSAPAGVTITPSRFTLRPGESRLVTALFTPPRGVDASRYPVYSGFIQVSGPGENYHVTYLGLAASLKNKQANPTNYTFVGEDFPTFVYRLAFGSPLIRLDLVEPGIKVEAGLNKRGLPDFGHLFTFPHSINGGSFSRVKTIGPLVERTFLSRNNENPDDNGFNTIAFDSPKFANGSTIANGAYRFLFRALKVTGDRRKQEDYETWLSPIVGVQQA</sequence>
<dbReference type="PROSITE" id="PS51892">
    <property type="entry name" value="SUBTILASE"/>
    <property type="match status" value="1"/>
</dbReference>
<comment type="caution">
    <text evidence="13">The sequence shown here is derived from an EMBL/GenBank/DDBJ whole genome shotgun (WGS) entry which is preliminary data.</text>
</comment>
<evidence type="ECO:0000313" key="13">
    <source>
        <dbReference type="EMBL" id="RXW21772.1"/>
    </source>
</evidence>
<evidence type="ECO:0000313" key="14">
    <source>
        <dbReference type="Proteomes" id="UP000290288"/>
    </source>
</evidence>
<dbReference type="PRINTS" id="PR00723">
    <property type="entry name" value="SUBTILISIN"/>
</dbReference>
<dbReference type="GO" id="GO:0006508">
    <property type="term" value="P:proteolysis"/>
    <property type="evidence" value="ECO:0007669"/>
    <property type="project" value="UniProtKB-KW"/>
</dbReference>
<dbReference type="PROSITE" id="PS00136">
    <property type="entry name" value="SUBTILASE_ASP"/>
    <property type="match status" value="1"/>
</dbReference>
<feature type="active site" description="Charge relay system" evidence="7 8">
    <location>
        <position position="165"/>
    </location>
</feature>
<dbReference type="Gene3D" id="3.40.50.200">
    <property type="entry name" value="Peptidase S8/S53 domain"/>
    <property type="match status" value="2"/>
</dbReference>
<dbReference type="InterPro" id="IPR000209">
    <property type="entry name" value="Peptidase_S8/S53_dom"/>
</dbReference>
<keyword evidence="3 8" id="KW-0645">Protease</keyword>
<dbReference type="CDD" id="cd07489">
    <property type="entry name" value="Peptidases_S8_5"/>
    <property type="match status" value="1"/>
</dbReference>
<evidence type="ECO:0000256" key="2">
    <source>
        <dbReference type="ARBA" id="ARBA00022512"/>
    </source>
</evidence>
<comment type="similarity">
    <text evidence="1 8">Belongs to the peptidase S8 family.</text>
</comment>
<keyword evidence="5 8" id="KW-0378">Hydrolase</keyword>
<reference evidence="13 14" key="1">
    <citation type="submission" date="2019-01" db="EMBL/GenBank/DDBJ databases">
        <title>Draft genome sequence of Psathyrella aberdarensis IHI B618.</title>
        <authorList>
            <person name="Buettner E."/>
            <person name="Kellner H."/>
        </authorList>
    </citation>
    <scope>NUCLEOTIDE SEQUENCE [LARGE SCALE GENOMIC DNA]</scope>
    <source>
        <strain evidence="13 14">IHI B618</strain>
    </source>
</reference>
<evidence type="ECO:0000259" key="12">
    <source>
        <dbReference type="Pfam" id="PF06280"/>
    </source>
</evidence>
<dbReference type="InterPro" id="IPR023827">
    <property type="entry name" value="Peptidase_S8_Asp-AS"/>
</dbReference>
<dbReference type="PANTHER" id="PTHR43806">
    <property type="entry name" value="PEPTIDASE S8"/>
    <property type="match status" value="1"/>
</dbReference>
<dbReference type="STRING" id="2316362.A0A4Q2DRD5"/>
<protein>
    <recommendedName>
        <fullName evidence="15">Minor extracellular protease vpr</fullName>
    </recommendedName>
</protein>
<keyword evidence="6 8" id="KW-0720">Serine protease</keyword>
<keyword evidence="2" id="KW-0964">Secreted</keyword>
<dbReference type="PANTHER" id="PTHR43806:SF66">
    <property type="entry name" value="SERIN ENDOPEPTIDASE"/>
    <property type="match status" value="1"/>
</dbReference>
<dbReference type="PROSITE" id="PS00137">
    <property type="entry name" value="SUBTILASE_HIS"/>
    <property type="match status" value="1"/>
</dbReference>
<feature type="chain" id="PRO_5020723255" description="Minor extracellular protease vpr" evidence="9">
    <location>
        <begin position="21"/>
        <end position="869"/>
    </location>
</feature>
<accession>A0A4Q2DRD5</accession>
<evidence type="ECO:0000256" key="7">
    <source>
        <dbReference type="PIRSR" id="PIRSR615500-1"/>
    </source>
</evidence>
<dbReference type="Pfam" id="PF00082">
    <property type="entry name" value="Peptidase_S8"/>
    <property type="match status" value="1"/>
</dbReference>
<gene>
    <name evidence="13" type="ORF">EST38_g4101</name>
</gene>
<dbReference type="EMBL" id="SDEE01000096">
    <property type="protein sequence ID" value="RXW21772.1"/>
    <property type="molecule type" value="Genomic_DNA"/>
</dbReference>
<dbReference type="InterPro" id="IPR010435">
    <property type="entry name" value="C5a/SBT2-like_Fn3"/>
</dbReference>
<dbReference type="InterPro" id="IPR036852">
    <property type="entry name" value="Peptidase_S8/S53_dom_sf"/>
</dbReference>
<evidence type="ECO:0008006" key="15">
    <source>
        <dbReference type="Google" id="ProtNLM"/>
    </source>
</evidence>
<dbReference type="OrthoDB" id="206201at2759"/>
<evidence type="ECO:0000259" key="11">
    <source>
        <dbReference type="Pfam" id="PF02225"/>
    </source>
</evidence>
<evidence type="ECO:0000256" key="5">
    <source>
        <dbReference type="ARBA" id="ARBA00022801"/>
    </source>
</evidence>
<feature type="domain" description="Peptidase S8/S53" evidence="10">
    <location>
        <begin position="156"/>
        <end position="579"/>
    </location>
</feature>
<dbReference type="InterPro" id="IPR034187">
    <property type="entry name" value="Peptidases_S8_5"/>
</dbReference>
<feature type="domain" description="C5a peptidase/Subtilisin-like protease SBT2-like Fn3-like" evidence="12">
    <location>
        <begin position="603"/>
        <end position="708"/>
    </location>
</feature>
<dbReference type="InterPro" id="IPR015500">
    <property type="entry name" value="Peptidase_S8_subtilisin-rel"/>
</dbReference>
<dbReference type="Proteomes" id="UP000290288">
    <property type="component" value="Unassembled WGS sequence"/>
</dbReference>
<dbReference type="InterPro" id="IPR003137">
    <property type="entry name" value="PA_domain"/>
</dbReference>
<feature type="active site" description="Charge relay system" evidence="7 8">
    <location>
        <position position="214"/>
    </location>
</feature>
<evidence type="ECO:0000256" key="1">
    <source>
        <dbReference type="ARBA" id="ARBA00011073"/>
    </source>
</evidence>
<dbReference type="GO" id="GO:0005615">
    <property type="term" value="C:extracellular space"/>
    <property type="evidence" value="ECO:0007669"/>
    <property type="project" value="TreeGrafter"/>
</dbReference>
<dbReference type="Gene3D" id="3.50.30.30">
    <property type="match status" value="1"/>
</dbReference>
<keyword evidence="14" id="KW-1185">Reference proteome</keyword>